<comment type="subcellular location">
    <subcellularLocation>
        <location evidence="1">Membrane</location>
        <topology evidence="1">Multi-pass membrane protein</topology>
    </subcellularLocation>
</comment>
<keyword evidence="8" id="KW-1185">Reference proteome</keyword>
<dbReference type="Proteomes" id="UP001565927">
    <property type="component" value="Unassembled WGS sequence"/>
</dbReference>
<feature type="transmembrane region" description="Helical" evidence="6">
    <location>
        <begin position="206"/>
        <end position="227"/>
    </location>
</feature>
<feature type="transmembrane region" description="Helical" evidence="6">
    <location>
        <begin position="20"/>
        <end position="42"/>
    </location>
</feature>
<organism evidence="7 8">
    <name type="scientific">Kineococcus halophytocola</name>
    <dbReference type="NCBI Taxonomy" id="3234027"/>
    <lineage>
        <taxon>Bacteria</taxon>
        <taxon>Bacillati</taxon>
        <taxon>Actinomycetota</taxon>
        <taxon>Actinomycetes</taxon>
        <taxon>Kineosporiales</taxon>
        <taxon>Kineosporiaceae</taxon>
        <taxon>Kineococcus</taxon>
    </lineage>
</organism>
<sequence>MMPTALAGAEFTATSTYSSAQYSLVLYAFVVAAFALFATGVYGAKTTSEVSKAYRPAALASTLVCWVATLAYVALVLQWVLGFQASPDGSTFTPRPGTVITELRYMDWSVTVPLLTVELLAVAALTRTQAFRLRTIAVPSAFLMIVTGYLGVVQGADARQGTTAALWIWGAVSTVFFVVLYVVAWRAYRSTRDAVGPETRTSYRNALVLLLSVFGAYPLAYLVPAWTGTSDAGWATTEQLVFTAADIAAKAGFGLLIHKVAKLRTAEDTVAAGGDPRTRRTVTLPDSLPGEVWVSGTLLSVPAAVTVTPSPALVPAGDSPTGDDRRS</sequence>
<evidence type="ECO:0000256" key="6">
    <source>
        <dbReference type="SAM" id="Phobius"/>
    </source>
</evidence>
<feature type="transmembrane region" description="Helical" evidence="6">
    <location>
        <begin position="239"/>
        <end position="257"/>
    </location>
</feature>
<dbReference type="PRINTS" id="PR00251">
    <property type="entry name" value="BACTRLOPSIN"/>
</dbReference>
<reference evidence="7 8" key="1">
    <citation type="submission" date="2024-07" db="EMBL/GenBank/DDBJ databases">
        <authorList>
            <person name="Thanompreechachai J."/>
            <person name="Duangmal K."/>
        </authorList>
    </citation>
    <scope>NUCLEOTIDE SEQUENCE [LARGE SCALE GENOMIC DNA]</scope>
    <source>
        <strain evidence="7 8">LSe6-4</strain>
    </source>
</reference>
<evidence type="ECO:0000256" key="3">
    <source>
        <dbReference type="ARBA" id="ARBA00022692"/>
    </source>
</evidence>
<accession>A0ABV4GXJ7</accession>
<evidence type="ECO:0000313" key="7">
    <source>
        <dbReference type="EMBL" id="MEZ0163564.1"/>
    </source>
</evidence>
<evidence type="ECO:0000313" key="8">
    <source>
        <dbReference type="Proteomes" id="UP001565927"/>
    </source>
</evidence>
<name>A0ABV4GXJ7_9ACTN</name>
<dbReference type="SMART" id="SM01021">
    <property type="entry name" value="Bac_rhodopsin"/>
    <property type="match status" value="1"/>
</dbReference>
<keyword evidence="3 6" id="KW-0812">Transmembrane</keyword>
<keyword evidence="5 6" id="KW-0472">Membrane</keyword>
<dbReference type="InterPro" id="IPR001425">
    <property type="entry name" value="Arc/bac/fun_rhodopsins"/>
</dbReference>
<dbReference type="Gene3D" id="1.20.1070.10">
    <property type="entry name" value="Rhodopsin 7-helix transmembrane proteins"/>
    <property type="match status" value="1"/>
</dbReference>
<comment type="caution">
    <text evidence="7">The sequence shown here is derived from an EMBL/GenBank/DDBJ whole genome shotgun (WGS) entry which is preliminary data.</text>
</comment>
<protein>
    <submittedName>
        <fullName evidence="7">Bacteriorhodopsin</fullName>
    </submittedName>
</protein>
<evidence type="ECO:0000256" key="1">
    <source>
        <dbReference type="ARBA" id="ARBA00004141"/>
    </source>
</evidence>
<gene>
    <name evidence="7" type="ORF">AB2L27_02145</name>
</gene>
<feature type="transmembrane region" description="Helical" evidence="6">
    <location>
        <begin position="105"/>
        <end position="126"/>
    </location>
</feature>
<proteinExistence type="inferred from homology"/>
<dbReference type="RefSeq" id="WP_370439818.1">
    <property type="nucleotide sequence ID" value="NZ_JBGFTU010000002.1"/>
</dbReference>
<feature type="transmembrane region" description="Helical" evidence="6">
    <location>
        <begin position="63"/>
        <end position="85"/>
    </location>
</feature>
<evidence type="ECO:0000256" key="5">
    <source>
        <dbReference type="ARBA" id="ARBA00023136"/>
    </source>
</evidence>
<comment type="similarity">
    <text evidence="2">Belongs to the archaeal/bacterial/fungal opsin family.</text>
</comment>
<keyword evidence="4 6" id="KW-1133">Transmembrane helix</keyword>
<evidence type="ECO:0000256" key="4">
    <source>
        <dbReference type="ARBA" id="ARBA00022989"/>
    </source>
</evidence>
<dbReference type="Pfam" id="PF01036">
    <property type="entry name" value="Bac_rhodopsin"/>
    <property type="match status" value="1"/>
</dbReference>
<evidence type="ECO:0000256" key="2">
    <source>
        <dbReference type="ARBA" id="ARBA00008130"/>
    </source>
</evidence>
<dbReference type="SUPFAM" id="SSF81321">
    <property type="entry name" value="Family A G protein-coupled receptor-like"/>
    <property type="match status" value="1"/>
</dbReference>
<feature type="transmembrane region" description="Helical" evidence="6">
    <location>
        <begin position="164"/>
        <end position="185"/>
    </location>
</feature>
<dbReference type="EMBL" id="JBGFTU010000002">
    <property type="protein sequence ID" value="MEZ0163564.1"/>
    <property type="molecule type" value="Genomic_DNA"/>
</dbReference>
<feature type="transmembrane region" description="Helical" evidence="6">
    <location>
        <begin position="133"/>
        <end position="152"/>
    </location>
</feature>